<dbReference type="PANTHER" id="PTHR43425:SF2">
    <property type="entry name" value="OXYGEN-INSENSITIVE NADPH NITROREDUCTASE"/>
    <property type="match status" value="1"/>
</dbReference>
<dbReference type="InterPro" id="IPR016446">
    <property type="entry name" value="Flavin_OxRdtase_Frp"/>
</dbReference>
<dbReference type="EMBL" id="LILD01000001">
    <property type="protein sequence ID" value="KOO38283.1"/>
    <property type="molecule type" value="Genomic_DNA"/>
</dbReference>
<evidence type="ECO:0000256" key="3">
    <source>
        <dbReference type="ARBA" id="ARBA00022643"/>
    </source>
</evidence>
<dbReference type="AlphaFoldDB" id="A0A0M0KIN1"/>
<gene>
    <name evidence="7" type="ORF">AMD02_04970</name>
</gene>
<comment type="caution">
    <text evidence="7">The sequence shown here is derived from an EMBL/GenBank/DDBJ whole genome shotgun (WGS) entry which is preliminary data.</text>
</comment>
<evidence type="ECO:0000313" key="7">
    <source>
        <dbReference type="EMBL" id="KOO38283.1"/>
    </source>
</evidence>
<dbReference type="PATRIC" id="fig|136160.3.peg.1273"/>
<feature type="domain" description="Nitroreductase" evidence="6">
    <location>
        <begin position="9"/>
        <end position="164"/>
    </location>
</feature>
<comment type="similarity">
    <text evidence="1 5">Belongs to the flavin oxidoreductase frp family.</text>
</comment>
<organism evidence="7">
    <name type="scientific">Halalkalibacterium halodurans</name>
    <name type="common">Bacillus halodurans</name>
    <dbReference type="NCBI Taxonomy" id="86665"/>
    <lineage>
        <taxon>Bacteria</taxon>
        <taxon>Bacillati</taxon>
        <taxon>Bacillota</taxon>
        <taxon>Bacilli</taxon>
        <taxon>Bacillales</taxon>
        <taxon>Bacillaceae</taxon>
        <taxon>Halalkalibacterium (ex Joshi et al. 2022)</taxon>
    </lineage>
</organism>
<evidence type="ECO:0000256" key="4">
    <source>
        <dbReference type="ARBA" id="ARBA00023002"/>
    </source>
</evidence>
<dbReference type="RefSeq" id="WP_053430626.1">
    <property type="nucleotide sequence ID" value="NZ_CP040441.1"/>
</dbReference>
<dbReference type="Gene3D" id="3.40.109.10">
    <property type="entry name" value="NADH Oxidase"/>
    <property type="match status" value="1"/>
</dbReference>
<protein>
    <submittedName>
        <fullName evidence="7">FMN reductase</fullName>
    </submittedName>
</protein>
<evidence type="ECO:0000256" key="5">
    <source>
        <dbReference type="PIRNR" id="PIRNR005426"/>
    </source>
</evidence>
<dbReference type="GeneID" id="87598478"/>
<dbReference type="InterPro" id="IPR029479">
    <property type="entry name" value="Nitroreductase"/>
</dbReference>
<evidence type="ECO:0000256" key="2">
    <source>
        <dbReference type="ARBA" id="ARBA00022630"/>
    </source>
</evidence>
<accession>A0A0M0KIN1</accession>
<dbReference type="GO" id="GO:0016491">
    <property type="term" value="F:oxidoreductase activity"/>
    <property type="evidence" value="ECO:0007669"/>
    <property type="project" value="UniProtKB-UniRule"/>
</dbReference>
<keyword evidence="3 5" id="KW-0288">FMN</keyword>
<proteinExistence type="inferred from homology"/>
<dbReference type="InterPro" id="IPR000415">
    <property type="entry name" value="Nitroreductase-like"/>
</dbReference>
<name>A0A0M0KIN1_ALKHA</name>
<keyword evidence="2 5" id="KW-0285">Flavoprotein</keyword>
<dbReference type="CDD" id="cd02146">
    <property type="entry name" value="NfsA-like"/>
    <property type="match status" value="1"/>
</dbReference>
<dbReference type="Pfam" id="PF00881">
    <property type="entry name" value="Nitroreductase"/>
    <property type="match status" value="1"/>
</dbReference>
<evidence type="ECO:0000256" key="1">
    <source>
        <dbReference type="ARBA" id="ARBA00008366"/>
    </source>
</evidence>
<keyword evidence="5" id="KW-0521">NADP</keyword>
<dbReference type="PIRSF" id="PIRSF005426">
    <property type="entry name" value="Frp"/>
    <property type="match status" value="1"/>
</dbReference>
<dbReference type="SUPFAM" id="SSF55469">
    <property type="entry name" value="FMN-dependent nitroreductase-like"/>
    <property type="match status" value="1"/>
</dbReference>
<keyword evidence="4 5" id="KW-0560">Oxidoreductase</keyword>
<evidence type="ECO:0000259" key="6">
    <source>
        <dbReference type="Pfam" id="PF00881"/>
    </source>
</evidence>
<sequence length="251" mass="27667">MNEVIQTMMNHRSCRQYSDKPVPDDHLQAILRAAQWGPSWIHGQQVSVIVIREPNERELFAELVGGQAHVAQAPIFLVFCADFHRAAVAAEARGKFLAALEDVDALMVGATDVGIALSNAITAAESLGLGTVPIGGIRRQPLRVIETLQLPSYVIPISGLCIGYPEETVEQKPRLPLDVFTHDGRYEPLSQKTLAAYDELISGNTKQRTGGATTTTWSDRLISFYEQPYYQEIAAMLKQQGFTCKNVKEEG</sequence>
<dbReference type="PANTHER" id="PTHR43425">
    <property type="entry name" value="OXYGEN-INSENSITIVE NADPH NITROREDUCTASE"/>
    <property type="match status" value="1"/>
</dbReference>
<reference evidence="7" key="1">
    <citation type="submission" date="2015-08" db="EMBL/GenBank/DDBJ databases">
        <title>Complete DNA Sequence of Pseudomonas syringae pv. actinidiae, the Causal Agent of Kiwifruit Canker Disease.</title>
        <authorList>
            <person name="Rikkerink E.H.A."/>
            <person name="Fineran P.C."/>
        </authorList>
    </citation>
    <scope>NUCLEOTIDE SEQUENCE</scope>
    <source>
        <strain evidence="7">DSM 13666</strain>
    </source>
</reference>